<reference evidence="2 3" key="1">
    <citation type="submission" date="2023-03" db="EMBL/GenBank/DDBJ databases">
        <title>WGS of Gossypium arboreum.</title>
        <authorList>
            <person name="Yu D."/>
        </authorList>
    </citation>
    <scope>NUCLEOTIDE SEQUENCE [LARGE SCALE GENOMIC DNA]</scope>
    <source>
        <tissue evidence="2">Leaf</tissue>
    </source>
</reference>
<dbReference type="EMBL" id="JARKNE010000009">
    <property type="protein sequence ID" value="KAK5802571.1"/>
    <property type="molecule type" value="Genomic_DNA"/>
</dbReference>
<sequence>MARTRGSAKKATKFVEEHSSSTTVVLEPESSMPTEKNELMIFLMKATKDRFQENINFHPEQGILLSQHQDLGKQASTNSTTVTLNGVCLLYSIVKGREIDIGAIHHQEINDCTARQTGILVFPSLCSHRSFEIMNSHLRMITRDKSVASPPTVHVSIDEKEEILRDIEKCMQRIDSLAEGDFITGLTEPAVEEEVAVEEEEVLVVNVNEKGKEEDVEKESAQNIVTILEFVGATTNNLERDGARLAEAVEEATNDVGKKSELEE</sequence>
<evidence type="ECO:0000313" key="2">
    <source>
        <dbReference type="EMBL" id="KAK5802571.1"/>
    </source>
</evidence>
<gene>
    <name evidence="2" type="ORF">PVK06_030174</name>
</gene>
<name>A0ABR0NNN3_GOSAR</name>
<feature type="region of interest" description="Disordered" evidence="1">
    <location>
        <begin position="1"/>
        <end position="30"/>
    </location>
</feature>
<evidence type="ECO:0000256" key="1">
    <source>
        <dbReference type="SAM" id="MobiDB-lite"/>
    </source>
</evidence>
<protein>
    <submittedName>
        <fullName evidence="2">Uncharacterized protein</fullName>
    </submittedName>
</protein>
<comment type="caution">
    <text evidence="2">The sequence shown here is derived from an EMBL/GenBank/DDBJ whole genome shotgun (WGS) entry which is preliminary data.</text>
</comment>
<keyword evidence="3" id="KW-1185">Reference proteome</keyword>
<evidence type="ECO:0000313" key="3">
    <source>
        <dbReference type="Proteomes" id="UP001358586"/>
    </source>
</evidence>
<organism evidence="2 3">
    <name type="scientific">Gossypium arboreum</name>
    <name type="common">Tree cotton</name>
    <name type="synonym">Gossypium nanking</name>
    <dbReference type="NCBI Taxonomy" id="29729"/>
    <lineage>
        <taxon>Eukaryota</taxon>
        <taxon>Viridiplantae</taxon>
        <taxon>Streptophyta</taxon>
        <taxon>Embryophyta</taxon>
        <taxon>Tracheophyta</taxon>
        <taxon>Spermatophyta</taxon>
        <taxon>Magnoliopsida</taxon>
        <taxon>eudicotyledons</taxon>
        <taxon>Gunneridae</taxon>
        <taxon>Pentapetalae</taxon>
        <taxon>rosids</taxon>
        <taxon>malvids</taxon>
        <taxon>Malvales</taxon>
        <taxon>Malvaceae</taxon>
        <taxon>Malvoideae</taxon>
        <taxon>Gossypium</taxon>
    </lineage>
</organism>
<dbReference type="Proteomes" id="UP001358586">
    <property type="component" value="Chromosome 9"/>
</dbReference>
<proteinExistence type="predicted"/>
<accession>A0ABR0NNN3</accession>
<feature type="compositionally biased region" description="Basic residues" evidence="1">
    <location>
        <begin position="1"/>
        <end position="12"/>
    </location>
</feature>